<reference evidence="5 6" key="1">
    <citation type="journal article" date="2021" name="Elife">
        <title>Chloroplast acquisition without the gene transfer in kleptoplastic sea slugs, Plakobranchus ocellatus.</title>
        <authorList>
            <person name="Maeda T."/>
            <person name="Takahashi S."/>
            <person name="Yoshida T."/>
            <person name="Shimamura S."/>
            <person name="Takaki Y."/>
            <person name="Nagai Y."/>
            <person name="Toyoda A."/>
            <person name="Suzuki Y."/>
            <person name="Arimoto A."/>
            <person name="Ishii H."/>
            <person name="Satoh N."/>
            <person name="Nishiyama T."/>
            <person name="Hasebe M."/>
            <person name="Maruyama T."/>
            <person name="Minagawa J."/>
            <person name="Obokata J."/>
            <person name="Shigenobu S."/>
        </authorList>
    </citation>
    <scope>NUCLEOTIDE SEQUENCE [LARGE SCALE GENOMIC DNA]</scope>
</reference>
<dbReference type="SUPFAM" id="SSF53335">
    <property type="entry name" value="S-adenosyl-L-methionine-dependent methyltransferases"/>
    <property type="match status" value="1"/>
</dbReference>
<dbReference type="PANTHER" id="PTHR44942">
    <property type="entry name" value="METHYLTRANSF_11 DOMAIN-CONTAINING PROTEIN"/>
    <property type="match status" value="1"/>
</dbReference>
<feature type="domain" description="Methyltransferase type 11" evidence="4">
    <location>
        <begin position="65"/>
        <end position="156"/>
    </location>
</feature>
<gene>
    <name evidence="5" type="ORF">ElyMa_006137100</name>
</gene>
<dbReference type="InterPro" id="IPR029063">
    <property type="entry name" value="SAM-dependent_MTases_sf"/>
</dbReference>
<dbReference type="AlphaFoldDB" id="A0AAV4GY80"/>
<dbReference type="EMBL" id="BMAT01012322">
    <property type="protein sequence ID" value="GFR89928.1"/>
    <property type="molecule type" value="Genomic_DNA"/>
</dbReference>
<dbReference type="InterPro" id="IPR051052">
    <property type="entry name" value="Diverse_substrate_MTase"/>
</dbReference>
<dbReference type="Proteomes" id="UP000762676">
    <property type="component" value="Unassembled WGS sequence"/>
</dbReference>
<accession>A0AAV4GY80</accession>
<dbReference type="PANTHER" id="PTHR44942:SF4">
    <property type="entry name" value="METHYLTRANSFERASE TYPE 11 DOMAIN-CONTAINING PROTEIN"/>
    <property type="match status" value="1"/>
</dbReference>
<keyword evidence="3" id="KW-0808">Transferase</keyword>
<dbReference type="Gene3D" id="3.40.50.150">
    <property type="entry name" value="Vaccinia Virus protein VP39"/>
    <property type="match status" value="1"/>
</dbReference>
<dbReference type="InterPro" id="IPR013216">
    <property type="entry name" value="Methyltransf_11"/>
</dbReference>
<evidence type="ECO:0000256" key="2">
    <source>
        <dbReference type="ARBA" id="ARBA00022603"/>
    </source>
</evidence>
<organism evidence="5 6">
    <name type="scientific">Elysia marginata</name>
    <dbReference type="NCBI Taxonomy" id="1093978"/>
    <lineage>
        <taxon>Eukaryota</taxon>
        <taxon>Metazoa</taxon>
        <taxon>Spiralia</taxon>
        <taxon>Lophotrochozoa</taxon>
        <taxon>Mollusca</taxon>
        <taxon>Gastropoda</taxon>
        <taxon>Heterobranchia</taxon>
        <taxon>Euthyneura</taxon>
        <taxon>Panpulmonata</taxon>
        <taxon>Sacoglossa</taxon>
        <taxon>Placobranchoidea</taxon>
        <taxon>Plakobranchidae</taxon>
        <taxon>Elysia</taxon>
    </lineage>
</organism>
<dbReference type="GO" id="GO:0032259">
    <property type="term" value="P:methylation"/>
    <property type="evidence" value="ECO:0007669"/>
    <property type="project" value="UniProtKB-KW"/>
</dbReference>
<comment type="caution">
    <text evidence="5">The sequence shown here is derived from an EMBL/GenBank/DDBJ whole genome shotgun (WGS) entry which is preliminary data.</text>
</comment>
<dbReference type="Pfam" id="PF08241">
    <property type="entry name" value="Methyltransf_11"/>
    <property type="match status" value="1"/>
</dbReference>
<dbReference type="GO" id="GO:0008757">
    <property type="term" value="F:S-adenosylmethionine-dependent methyltransferase activity"/>
    <property type="evidence" value="ECO:0007669"/>
    <property type="project" value="InterPro"/>
</dbReference>
<comment type="similarity">
    <text evidence="1">Belongs to the methyltransferase superfamily.</text>
</comment>
<evidence type="ECO:0000259" key="4">
    <source>
        <dbReference type="Pfam" id="PF08241"/>
    </source>
</evidence>
<evidence type="ECO:0000256" key="3">
    <source>
        <dbReference type="ARBA" id="ARBA00022679"/>
    </source>
</evidence>
<protein>
    <submittedName>
        <fullName evidence="5">Methyltransferase domain family</fullName>
    </submittedName>
</protein>
<keyword evidence="6" id="KW-1185">Reference proteome</keyword>
<proteinExistence type="inferred from homology"/>
<evidence type="ECO:0000256" key="1">
    <source>
        <dbReference type="ARBA" id="ARBA00008361"/>
    </source>
</evidence>
<keyword evidence="2 5" id="KW-0489">Methyltransferase</keyword>
<evidence type="ECO:0000313" key="5">
    <source>
        <dbReference type="EMBL" id="GFR89928.1"/>
    </source>
</evidence>
<evidence type="ECO:0000313" key="6">
    <source>
        <dbReference type="Proteomes" id="UP000762676"/>
    </source>
</evidence>
<dbReference type="CDD" id="cd02440">
    <property type="entry name" value="AdoMet_MTases"/>
    <property type="match status" value="1"/>
</dbReference>
<name>A0AAV4GY80_9GAST</name>
<sequence>MSALEDERAMKEFARVSTDTDTRHMYSDSSQVEHYAKYRPRYSEEVFQYIVDYCKETTPELNLCVDVGCGSGQSTIGFAKHLKKVIGVDISKHQIYHAPKHLPNVEFKVSSAEKLPFIESASVDLWSSAESFNYMPEKETFAEADRVLKPGGTLVIFGYVGLSSKEKPINDAIRKIMFKLLPYWPKESKATFEKFKDVKLPYSGWMRNDEMKKHQKMTIEDFKGLWKSFYAFVAYQEAHSDKDVLGEFEKDLRDAYIQVFGPTEEMIFDISSDIFILIGRKPLE</sequence>